<evidence type="ECO:0000313" key="2">
    <source>
        <dbReference type="EMBL" id="MXP64624.1"/>
    </source>
</evidence>
<feature type="compositionally biased region" description="Low complexity" evidence="1">
    <location>
        <begin position="1"/>
        <end position="26"/>
    </location>
</feature>
<dbReference type="AlphaFoldDB" id="A0A845BEY9"/>
<comment type="caution">
    <text evidence="2">The sequence shown here is derived from an EMBL/GenBank/DDBJ whole genome shotgun (WGS) entry which is preliminary data.</text>
</comment>
<organism evidence="2 3">
    <name type="scientific">Teichococcus coralli</name>
    <dbReference type="NCBI Taxonomy" id="2545983"/>
    <lineage>
        <taxon>Bacteria</taxon>
        <taxon>Pseudomonadati</taxon>
        <taxon>Pseudomonadota</taxon>
        <taxon>Alphaproteobacteria</taxon>
        <taxon>Acetobacterales</taxon>
        <taxon>Roseomonadaceae</taxon>
        <taxon>Roseomonas</taxon>
    </lineage>
</organism>
<sequence>MSSAPSPGAPLGSASMSRAGSSTSLSEQGPASAARRRLLVLGAAGLTLAGCGFRPLYAPRDGTASVTDPGVRDVLASTGVALIPERGGQLMRRALQQRLGRFGAATPTQELRVSLLLGAEAEGFRRDGTATRTRLTATAGWLLVSLNTPPAQLAQGTEQAFDAFDIPDNQFFAADFARDATVQRLIDQLAEDMVLRLSAQLRTRQST</sequence>
<dbReference type="Gene3D" id="3.30.160.150">
    <property type="entry name" value="Lipoprotein like domain"/>
    <property type="match status" value="1"/>
</dbReference>
<dbReference type="GO" id="GO:0043165">
    <property type="term" value="P:Gram-negative-bacterium-type cell outer membrane assembly"/>
    <property type="evidence" value="ECO:0007669"/>
    <property type="project" value="InterPro"/>
</dbReference>
<evidence type="ECO:0008006" key="4">
    <source>
        <dbReference type="Google" id="ProtNLM"/>
    </source>
</evidence>
<evidence type="ECO:0000313" key="3">
    <source>
        <dbReference type="Proteomes" id="UP000460715"/>
    </source>
</evidence>
<reference evidence="2 3" key="1">
    <citation type="submission" date="2019-03" db="EMBL/GenBank/DDBJ databases">
        <title>Roseomonas sp. a novel Roseomonas species isolated from Sea whip Gorgonian.</title>
        <authorList>
            <person name="Li F."/>
            <person name="Pan X."/>
            <person name="Huang S."/>
            <person name="Li Z."/>
            <person name="Meng B."/>
        </authorList>
    </citation>
    <scope>NUCLEOTIDE SEQUENCE [LARGE SCALE GENOMIC DNA]</scope>
    <source>
        <strain evidence="2 3">M0104</strain>
    </source>
</reference>
<dbReference type="EMBL" id="SNVJ01000013">
    <property type="protein sequence ID" value="MXP64624.1"/>
    <property type="molecule type" value="Genomic_DNA"/>
</dbReference>
<evidence type="ECO:0000256" key="1">
    <source>
        <dbReference type="SAM" id="MobiDB-lite"/>
    </source>
</evidence>
<dbReference type="GO" id="GO:0019867">
    <property type="term" value="C:outer membrane"/>
    <property type="evidence" value="ECO:0007669"/>
    <property type="project" value="InterPro"/>
</dbReference>
<protein>
    <recommendedName>
        <fullName evidence="4">LPS-assembly lipoprotein</fullName>
    </recommendedName>
</protein>
<dbReference type="InterPro" id="IPR007485">
    <property type="entry name" value="LPS_assembly_LptE"/>
</dbReference>
<accession>A0A845BEY9</accession>
<proteinExistence type="predicted"/>
<feature type="region of interest" description="Disordered" evidence="1">
    <location>
        <begin position="1"/>
        <end position="30"/>
    </location>
</feature>
<gene>
    <name evidence="2" type="ORF">E0493_14825</name>
</gene>
<name>A0A845BEY9_9PROT</name>
<dbReference type="Pfam" id="PF04390">
    <property type="entry name" value="LptE"/>
    <property type="match status" value="1"/>
</dbReference>
<keyword evidence="3" id="KW-1185">Reference proteome</keyword>
<dbReference type="Proteomes" id="UP000460715">
    <property type="component" value="Unassembled WGS sequence"/>
</dbReference>